<dbReference type="Pfam" id="PF13649">
    <property type="entry name" value="Methyltransf_25"/>
    <property type="match status" value="1"/>
</dbReference>
<dbReference type="InterPro" id="IPR029063">
    <property type="entry name" value="SAM-dependent_MTases_sf"/>
</dbReference>
<evidence type="ECO:0000259" key="3">
    <source>
        <dbReference type="Pfam" id="PF13649"/>
    </source>
</evidence>
<dbReference type="Gene3D" id="3.40.50.150">
    <property type="entry name" value="Vaccinia Virus protein VP39"/>
    <property type="match status" value="1"/>
</dbReference>
<gene>
    <name evidence="4" type="ORF">F0357_02615</name>
</gene>
<dbReference type="AlphaFoldDB" id="A0A6A7XYQ7"/>
<dbReference type="InterPro" id="IPR041698">
    <property type="entry name" value="Methyltransf_25"/>
</dbReference>
<proteinExistence type="predicted"/>
<dbReference type="RefSeq" id="WP_153478423.1">
    <property type="nucleotide sequence ID" value="NZ_VWNA01000001.1"/>
</dbReference>
<evidence type="ECO:0000313" key="5">
    <source>
        <dbReference type="Proteomes" id="UP000332515"/>
    </source>
</evidence>
<dbReference type="InterPro" id="IPR051052">
    <property type="entry name" value="Diverse_substrate_MTase"/>
</dbReference>
<dbReference type="SUPFAM" id="SSF53335">
    <property type="entry name" value="S-adenosyl-L-methionine-dependent methyltransferases"/>
    <property type="match status" value="1"/>
</dbReference>
<dbReference type="PANTHER" id="PTHR44942:SF4">
    <property type="entry name" value="METHYLTRANSFERASE TYPE 11 DOMAIN-CONTAINING PROTEIN"/>
    <property type="match status" value="1"/>
</dbReference>
<dbReference type="GO" id="GO:0032259">
    <property type="term" value="P:methylation"/>
    <property type="evidence" value="ECO:0007669"/>
    <property type="project" value="UniProtKB-KW"/>
</dbReference>
<reference evidence="4 5" key="1">
    <citation type="submission" date="2019-09" db="EMBL/GenBank/DDBJ databases">
        <title>Segnochrobactrum spirostomi gen. nov., sp. nov., isolated from the ciliate Spirostomum cf. yagiui and description of a novel family, Segnochrobactraceae fam. nov. within the order Rhizobiales of the class Alphaproteobacteria.</title>
        <authorList>
            <person name="Akter S."/>
            <person name="Shazib S.U.A."/>
            <person name="Shin M.K."/>
        </authorList>
    </citation>
    <scope>NUCLEOTIDE SEQUENCE [LARGE SCALE GENOMIC DNA]</scope>
    <source>
        <strain evidence="4 5">Sp-1</strain>
    </source>
</reference>
<evidence type="ECO:0000256" key="2">
    <source>
        <dbReference type="ARBA" id="ARBA00022679"/>
    </source>
</evidence>
<evidence type="ECO:0000256" key="1">
    <source>
        <dbReference type="ARBA" id="ARBA00022603"/>
    </source>
</evidence>
<keyword evidence="2 4" id="KW-0808">Transferase</keyword>
<comment type="caution">
    <text evidence="4">The sequence shown here is derived from an EMBL/GenBank/DDBJ whole genome shotgun (WGS) entry which is preliminary data.</text>
</comment>
<dbReference type="EMBL" id="VWNA01000001">
    <property type="protein sequence ID" value="MQT11583.1"/>
    <property type="molecule type" value="Genomic_DNA"/>
</dbReference>
<dbReference type="Proteomes" id="UP000332515">
    <property type="component" value="Unassembled WGS sequence"/>
</dbReference>
<dbReference type="CDD" id="cd02440">
    <property type="entry name" value="AdoMet_MTases"/>
    <property type="match status" value="1"/>
</dbReference>
<accession>A0A6A7XYQ7</accession>
<name>A0A6A7XYQ7_9HYPH</name>
<keyword evidence="1 4" id="KW-0489">Methyltransferase</keyword>
<keyword evidence="5" id="KW-1185">Reference proteome</keyword>
<evidence type="ECO:0000313" key="4">
    <source>
        <dbReference type="EMBL" id="MQT11583.1"/>
    </source>
</evidence>
<sequence>MGRFESNVAHYVRNRPRYPTAFYTAIAERLGLDGTGRLLDLGCGPGFIAIGLAPHVGEAIGLDPEPAMLAAARDEAARAGVALRLIEARAEDVGPDLAPVRLATFGRSFHWMDPAATLAAMKRVIEPNGHLAFIRDRITDAPENNWHGPWERARKAFESPDDTGAVRRLSRLADRIGPALEGSPFRVEGEVSVLSTRTTNVDALVERALSMSTTSPAKLGARIDAFEAAIRVALAPFAGADGRLTEIASSDALIAVPR</sequence>
<protein>
    <submittedName>
        <fullName evidence="4">Class I SAM-dependent methyltransferase</fullName>
    </submittedName>
</protein>
<dbReference type="PANTHER" id="PTHR44942">
    <property type="entry name" value="METHYLTRANSF_11 DOMAIN-CONTAINING PROTEIN"/>
    <property type="match status" value="1"/>
</dbReference>
<feature type="domain" description="Methyltransferase" evidence="3">
    <location>
        <begin position="39"/>
        <end position="129"/>
    </location>
</feature>
<dbReference type="GO" id="GO:0008168">
    <property type="term" value="F:methyltransferase activity"/>
    <property type="evidence" value="ECO:0007669"/>
    <property type="project" value="UniProtKB-KW"/>
</dbReference>
<organism evidence="4 5">
    <name type="scientific">Segnochrobactrum spirostomi</name>
    <dbReference type="NCBI Taxonomy" id="2608987"/>
    <lineage>
        <taxon>Bacteria</taxon>
        <taxon>Pseudomonadati</taxon>
        <taxon>Pseudomonadota</taxon>
        <taxon>Alphaproteobacteria</taxon>
        <taxon>Hyphomicrobiales</taxon>
        <taxon>Segnochrobactraceae</taxon>
        <taxon>Segnochrobactrum</taxon>
    </lineage>
</organism>